<evidence type="ECO:0000313" key="2">
    <source>
        <dbReference type="EMBL" id="KNE87223.1"/>
    </source>
</evidence>
<feature type="region of interest" description="Disordered" evidence="1">
    <location>
        <begin position="1"/>
        <end position="23"/>
    </location>
</feature>
<dbReference type="EMBL" id="AJIL01006219">
    <property type="protein sequence ID" value="KNE87223.1"/>
    <property type="molecule type" value="Genomic_DNA"/>
</dbReference>
<keyword evidence="3" id="KW-1185">Reference proteome</keyword>
<gene>
    <name evidence="2" type="ORF">PSTG_19396</name>
</gene>
<evidence type="ECO:0000256" key="1">
    <source>
        <dbReference type="SAM" id="MobiDB-lite"/>
    </source>
</evidence>
<organism evidence="2 3">
    <name type="scientific">Puccinia striiformis f. sp. tritici PST-78</name>
    <dbReference type="NCBI Taxonomy" id="1165861"/>
    <lineage>
        <taxon>Eukaryota</taxon>
        <taxon>Fungi</taxon>
        <taxon>Dikarya</taxon>
        <taxon>Basidiomycota</taxon>
        <taxon>Pucciniomycotina</taxon>
        <taxon>Pucciniomycetes</taxon>
        <taxon>Pucciniales</taxon>
        <taxon>Pucciniaceae</taxon>
        <taxon>Puccinia</taxon>
    </lineage>
</organism>
<proteinExistence type="predicted"/>
<dbReference type="Proteomes" id="UP000054564">
    <property type="component" value="Unassembled WGS sequence"/>
</dbReference>
<accession>A0A0L0UJL0</accession>
<reference evidence="3" key="1">
    <citation type="submission" date="2014-03" db="EMBL/GenBank/DDBJ databases">
        <title>The Genome Sequence of Puccinia striiformis f. sp. tritici PST-78.</title>
        <authorList>
            <consortium name="The Broad Institute Genome Sequencing Platform"/>
            <person name="Cuomo C."/>
            <person name="Hulbert S."/>
            <person name="Chen X."/>
            <person name="Walker B."/>
            <person name="Young S.K."/>
            <person name="Zeng Q."/>
            <person name="Gargeya S."/>
            <person name="Fitzgerald M."/>
            <person name="Haas B."/>
            <person name="Abouelleil A."/>
            <person name="Alvarado L."/>
            <person name="Arachchi H.M."/>
            <person name="Berlin A.M."/>
            <person name="Chapman S.B."/>
            <person name="Goldberg J."/>
            <person name="Griggs A."/>
            <person name="Gujja S."/>
            <person name="Hansen M."/>
            <person name="Howarth C."/>
            <person name="Imamovic A."/>
            <person name="Larimer J."/>
            <person name="McCowan C."/>
            <person name="Montmayeur A."/>
            <person name="Murphy C."/>
            <person name="Neiman D."/>
            <person name="Pearson M."/>
            <person name="Priest M."/>
            <person name="Roberts A."/>
            <person name="Saif S."/>
            <person name="Shea T."/>
            <person name="Sisk P."/>
            <person name="Sykes S."/>
            <person name="Wortman J."/>
            <person name="Nusbaum C."/>
            <person name="Birren B."/>
        </authorList>
    </citation>
    <scope>NUCLEOTIDE SEQUENCE [LARGE SCALE GENOMIC DNA]</scope>
    <source>
        <strain evidence="3">race PST-78</strain>
    </source>
</reference>
<feature type="compositionally biased region" description="Acidic residues" evidence="1">
    <location>
        <begin position="1"/>
        <end position="10"/>
    </location>
</feature>
<protein>
    <submittedName>
        <fullName evidence="2">Uncharacterized protein</fullName>
    </submittedName>
</protein>
<sequence>MEDPREEEDESNGKADVMSDTELISHIREASTTDERLTELMKACTQPVPTKLKAVTQHLSVCDGERGPPRPGQNSSASTAVFQLADHQEDGQQLC</sequence>
<dbReference type="AlphaFoldDB" id="A0A0L0UJL0"/>
<feature type="compositionally biased region" description="Polar residues" evidence="1">
    <location>
        <begin position="72"/>
        <end position="81"/>
    </location>
</feature>
<name>A0A0L0UJL0_9BASI</name>
<feature type="compositionally biased region" description="Basic and acidic residues" evidence="1">
    <location>
        <begin position="86"/>
        <end position="95"/>
    </location>
</feature>
<evidence type="ECO:0000313" key="3">
    <source>
        <dbReference type="Proteomes" id="UP000054564"/>
    </source>
</evidence>
<comment type="caution">
    <text evidence="2">The sequence shown here is derived from an EMBL/GenBank/DDBJ whole genome shotgun (WGS) entry which is preliminary data.</text>
</comment>
<feature type="region of interest" description="Disordered" evidence="1">
    <location>
        <begin position="61"/>
        <end position="95"/>
    </location>
</feature>